<sequence>MINDEDTEVIKETKIKQSKASFILIHVMSSIVLIIIALLFISLITSKKGEYREKGIKAYQVGDYEEAIRYFDKSLNEKQLFSKKMDLDTRMYLGSADIKTGRYKDAIFNFNKLKENNDGSINSNKIEEYLQLSIAMDGYDSRDAELNIPALEKSLKEGNMSVRLLLAGSYYKAGYYDEMLSIYNDYIKDEGLSYYVAYQLSSYYIEAGDYETANKYIEDGLKIKDDDNVMKSKLLYNKVVYYESFKDYEKALSLMTSIYESEPNNKEFENEYNYLFTRINMDPEPVIKEDVD</sequence>
<dbReference type="Pfam" id="PF13181">
    <property type="entry name" value="TPR_8"/>
    <property type="match status" value="1"/>
</dbReference>
<keyword evidence="1" id="KW-0472">Membrane</keyword>
<dbReference type="Gene3D" id="1.25.40.10">
    <property type="entry name" value="Tetratricopeptide repeat domain"/>
    <property type="match status" value="2"/>
</dbReference>
<keyword evidence="1" id="KW-0812">Transmembrane</keyword>
<name>A0A1T4M3P4_9FIRM</name>
<organism evidence="2 3">
    <name type="scientific">Eubacterium ruminantium</name>
    <dbReference type="NCBI Taxonomy" id="42322"/>
    <lineage>
        <taxon>Bacteria</taxon>
        <taxon>Bacillati</taxon>
        <taxon>Bacillota</taxon>
        <taxon>Clostridia</taxon>
        <taxon>Eubacteriales</taxon>
        <taxon>Eubacteriaceae</taxon>
        <taxon>Eubacterium</taxon>
    </lineage>
</organism>
<gene>
    <name evidence="2" type="ORF">SAMN02745110_01086</name>
</gene>
<feature type="transmembrane region" description="Helical" evidence="1">
    <location>
        <begin position="20"/>
        <end position="44"/>
    </location>
</feature>
<dbReference type="OrthoDB" id="305319at2"/>
<dbReference type="SUPFAM" id="SSF81901">
    <property type="entry name" value="HCP-like"/>
    <property type="match status" value="1"/>
</dbReference>
<dbReference type="EMBL" id="FUXA01000006">
    <property type="protein sequence ID" value="SJZ61505.1"/>
    <property type="molecule type" value="Genomic_DNA"/>
</dbReference>
<dbReference type="Proteomes" id="UP000189857">
    <property type="component" value="Unassembled WGS sequence"/>
</dbReference>
<accession>A0A1T4M3P4</accession>
<dbReference type="AlphaFoldDB" id="A0A1T4M3P4"/>
<dbReference type="InterPro" id="IPR019734">
    <property type="entry name" value="TPR_rpt"/>
</dbReference>
<dbReference type="RefSeq" id="WP_078786919.1">
    <property type="nucleotide sequence ID" value="NZ_FMTO01000004.1"/>
</dbReference>
<evidence type="ECO:0000256" key="1">
    <source>
        <dbReference type="SAM" id="Phobius"/>
    </source>
</evidence>
<reference evidence="2 3" key="1">
    <citation type="submission" date="2017-02" db="EMBL/GenBank/DDBJ databases">
        <authorList>
            <person name="Peterson S.W."/>
        </authorList>
    </citation>
    <scope>NUCLEOTIDE SEQUENCE [LARGE SCALE GENOMIC DNA]</scope>
    <source>
        <strain evidence="2 3">ATCC 17233</strain>
    </source>
</reference>
<proteinExistence type="predicted"/>
<evidence type="ECO:0000313" key="2">
    <source>
        <dbReference type="EMBL" id="SJZ61505.1"/>
    </source>
</evidence>
<keyword evidence="1" id="KW-1133">Transmembrane helix</keyword>
<dbReference type="InterPro" id="IPR011990">
    <property type="entry name" value="TPR-like_helical_dom_sf"/>
</dbReference>
<keyword evidence="3" id="KW-1185">Reference proteome</keyword>
<evidence type="ECO:0000313" key="3">
    <source>
        <dbReference type="Proteomes" id="UP000189857"/>
    </source>
</evidence>
<protein>
    <submittedName>
        <fullName evidence="2">TPR repeat-containing protein</fullName>
    </submittedName>
</protein>